<dbReference type="Pfam" id="PF00083">
    <property type="entry name" value="Sugar_tr"/>
    <property type="match status" value="1"/>
</dbReference>
<dbReference type="Proteomes" id="UP000254866">
    <property type="component" value="Unassembled WGS sequence"/>
</dbReference>
<keyword evidence="3" id="KW-0813">Transport</keyword>
<evidence type="ECO:0000256" key="7">
    <source>
        <dbReference type="SAM" id="Phobius"/>
    </source>
</evidence>
<evidence type="ECO:0000256" key="1">
    <source>
        <dbReference type="ARBA" id="ARBA00004141"/>
    </source>
</evidence>
<dbReference type="OrthoDB" id="6133115at2759"/>
<protein>
    <submittedName>
        <fullName evidence="9">Hexose transporter</fullName>
    </submittedName>
</protein>
<dbReference type="GeneID" id="43601535"/>
<dbReference type="SUPFAM" id="SSF103473">
    <property type="entry name" value="MFS general substrate transporter"/>
    <property type="match status" value="1"/>
</dbReference>
<comment type="similarity">
    <text evidence="2">Belongs to the major facilitator superfamily. Sugar transporter (TC 2.A.1.1) family.</text>
</comment>
<comment type="caution">
    <text evidence="9">The sequence shown here is derived from an EMBL/GenBank/DDBJ whole genome shotgun (WGS) entry which is preliminary data.</text>
</comment>
<keyword evidence="4 7" id="KW-0812">Transmembrane</keyword>
<evidence type="ECO:0000256" key="3">
    <source>
        <dbReference type="ARBA" id="ARBA00022448"/>
    </source>
</evidence>
<dbReference type="Gene3D" id="1.20.1250.20">
    <property type="entry name" value="MFS general substrate transporter like domains"/>
    <property type="match status" value="1"/>
</dbReference>
<feature type="transmembrane region" description="Helical" evidence="7">
    <location>
        <begin position="457"/>
        <end position="476"/>
    </location>
</feature>
<feature type="transmembrane region" description="Helical" evidence="7">
    <location>
        <begin position="358"/>
        <end position="376"/>
    </location>
</feature>
<dbReference type="FunFam" id="1.20.1250.20:FF:000134">
    <property type="entry name" value="MFS sugar transporter protein"/>
    <property type="match status" value="1"/>
</dbReference>
<comment type="subcellular location">
    <subcellularLocation>
        <location evidence="1">Membrane</location>
        <topology evidence="1">Multi-pass membrane protein</topology>
    </subcellularLocation>
</comment>
<feature type="transmembrane region" description="Helical" evidence="7">
    <location>
        <begin position="111"/>
        <end position="129"/>
    </location>
</feature>
<evidence type="ECO:0000256" key="2">
    <source>
        <dbReference type="ARBA" id="ARBA00010992"/>
    </source>
</evidence>
<dbReference type="PROSITE" id="PS50850">
    <property type="entry name" value="MFS"/>
    <property type="match status" value="1"/>
</dbReference>
<reference evidence="9 10" key="1">
    <citation type="journal article" date="2018" name="IMA Fungus">
        <title>IMA Genome-F 9: Draft genome sequence of Annulohypoxylon stygium, Aspergillus mulundensis, Berkeleyomyces basicola (syn. Thielaviopsis basicola), Ceratocystis smalleyi, two Cercospora beticola strains, Coleophoma cylindrospora, Fusarium fracticaudum, Phialophora cf. hyalina, and Morchella septimelata.</title>
        <authorList>
            <person name="Wingfield B.D."/>
            <person name="Bills G.F."/>
            <person name="Dong Y."/>
            <person name="Huang W."/>
            <person name="Nel W.J."/>
            <person name="Swalarsk-Parry B.S."/>
            <person name="Vaghefi N."/>
            <person name="Wilken P.M."/>
            <person name="An Z."/>
            <person name="de Beer Z.W."/>
            <person name="De Vos L."/>
            <person name="Chen L."/>
            <person name="Duong T.A."/>
            <person name="Gao Y."/>
            <person name="Hammerbacher A."/>
            <person name="Kikkert J.R."/>
            <person name="Li Y."/>
            <person name="Li H."/>
            <person name="Li K."/>
            <person name="Li Q."/>
            <person name="Liu X."/>
            <person name="Ma X."/>
            <person name="Naidoo K."/>
            <person name="Pethybridge S.J."/>
            <person name="Sun J."/>
            <person name="Steenkamp E.T."/>
            <person name="van der Nest M.A."/>
            <person name="van Wyk S."/>
            <person name="Wingfield M.J."/>
            <person name="Xiong C."/>
            <person name="Yue Q."/>
            <person name="Zhang X."/>
        </authorList>
    </citation>
    <scope>NUCLEOTIDE SEQUENCE [LARGE SCALE GENOMIC DNA]</scope>
    <source>
        <strain evidence="9 10">BP 5553</strain>
    </source>
</reference>
<proteinExistence type="inferred from homology"/>
<dbReference type="InterPro" id="IPR050360">
    <property type="entry name" value="MFS_Sugar_Transporters"/>
</dbReference>
<gene>
    <name evidence="9" type="ORF">BP5553_08686</name>
</gene>
<dbReference type="PROSITE" id="PS00216">
    <property type="entry name" value="SUGAR_TRANSPORT_1"/>
    <property type="match status" value="2"/>
</dbReference>
<dbReference type="InterPro" id="IPR005828">
    <property type="entry name" value="MFS_sugar_transport-like"/>
</dbReference>
<keyword evidence="5 7" id="KW-1133">Transmembrane helix</keyword>
<feature type="transmembrane region" description="Helical" evidence="7">
    <location>
        <begin position="391"/>
        <end position="416"/>
    </location>
</feature>
<name>A0A370TEX8_9HELO</name>
<dbReference type="RefSeq" id="XP_031866740.1">
    <property type="nucleotide sequence ID" value="XM_032017309.1"/>
</dbReference>
<dbReference type="InterPro" id="IPR020846">
    <property type="entry name" value="MFS_dom"/>
</dbReference>
<evidence type="ECO:0000256" key="6">
    <source>
        <dbReference type="ARBA" id="ARBA00023136"/>
    </source>
</evidence>
<keyword evidence="10" id="KW-1185">Reference proteome</keyword>
<keyword evidence="6 7" id="KW-0472">Membrane</keyword>
<dbReference type="GO" id="GO:0005351">
    <property type="term" value="F:carbohydrate:proton symporter activity"/>
    <property type="evidence" value="ECO:0007669"/>
    <property type="project" value="TreeGrafter"/>
</dbReference>
<feature type="transmembrane region" description="Helical" evidence="7">
    <location>
        <begin position="42"/>
        <end position="69"/>
    </location>
</feature>
<dbReference type="InterPro" id="IPR005829">
    <property type="entry name" value="Sugar_transporter_CS"/>
</dbReference>
<feature type="domain" description="Major facilitator superfamily (MFS) profile" evidence="8">
    <location>
        <begin position="41"/>
        <end position="480"/>
    </location>
</feature>
<evidence type="ECO:0000259" key="8">
    <source>
        <dbReference type="PROSITE" id="PS50850"/>
    </source>
</evidence>
<dbReference type="EMBL" id="NPIC01000009">
    <property type="protein sequence ID" value="RDL33247.1"/>
    <property type="molecule type" value="Genomic_DNA"/>
</dbReference>
<organism evidence="9 10">
    <name type="scientific">Venustampulla echinocandica</name>
    <dbReference type="NCBI Taxonomy" id="2656787"/>
    <lineage>
        <taxon>Eukaryota</taxon>
        <taxon>Fungi</taxon>
        <taxon>Dikarya</taxon>
        <taxon>Ascomycota</taxon>
        <taxon>Pezizomycotina</taxon>
        <taxon>Leotiomycetes</taxon>
        <taxon>Helotiales</taxon>
        <taxon>Pleuroascaceae</taxon>
        <taxon>Venustampulla</taxon>
    </lineage>
</organism>
<feature type="transmembrane region" description="Helical" evidence="7">
    <location>
        <begin position="81"/>
        <end position="99"/>
    </location>
</feature>
<sequence length="503" mass="55800">MSDPAFASKESKEAIVSLSPSDPTDTPYWWKDRGLRSLNLRLLAILISPLMIGYDGSLIGSLLAMPFWYRDLGVSPKDSKLIGLMSAGYSFGAIMAFPLSSWIADRFGRKTLIMIGDVIIIGGVLGQIFCFNARLYVLTRFILGFGAMLIIAGCPVLLTELAHPRYRSSLVAGYASLFFLGSVIMSWTCFGTVNIPNQWSWRLPTVLQLLPPAIQLPLMLRVSESPRWLISRSRHSEAKEILTRFHGNGRPDSEIVALEYKEICEEIQSDPKGHSTNWALWLQGPGNRRRLLLVVTCTIFASWSGGNIVINYFALALNQVGITSPAQQTGINGGLQIFNFLVALISANVVDKFGRRKLFLLSSIIMLLAMVGFTVATEEFARDARSGPGRALVVLFFLFQFGYDIGYAPLTAMYVAEICPYNLRASGIALHYTLTSASQAASQYANPVALENIGWKYYLVYIAILVFEVIFSYFLFPETKGYTVEQVAKIFDGQETERSESDA</sequence>
<dbReference type="PANTHER" id="PTHR48022">
    <property type="entry name" value="PLASTIDIC GLUCOSE TRANSPORTER 4"/>
    <property type="match status" value="1"/>
</dbReference>
<dbReference type="GO" id="GO:0016020">
    <property type="term" value="C:membrane"/>
    <property type="evidence" value="ECO:0007669"/>
    <property type="project" value="UniProtKB-SubCell"/>
</dbReference>
<dbReference type="InterPro" id="IPR036259">
    <property type="entry name" value="MFS_trans_sf"/>
</dbReference>
<evidence type="ECO:0000313" key="10">
    <source>
        <dbReference type="Proteomes" id="UP000254866"/>
    </source>
</evidence>
<dbReference type="PANTHER" id="PTHR48022:SF64">
    <property type="entry name" value="MAJOR FACILITATOR SUPERFAMILY (MFS) PROFILE DOMAIN-CONTAINING PROTEIN"/>
    <property type="match status" value="1"/>
</dbReference>
<feature type="transmembrane region" description="Helical" evidence="7">
    <location>
        <begin position="334"/>
        <end position="351"/>
    </location>
</feature>
<dbReference type="AlphaFoldDB" id="A0A370TEX8"/>
<accession>A0A370TEX8</accession>
<evidence type="ECO:0000256" key="4">
    <source>
        <dbReference type="ARBA" id="ARBA00022692"/>
    </source>
</evidence>
<feature type="transmembrane region" description="Helical" evidence="7">
    <location>
        <begin position="135"/>
        <end position="158"/>
    </location>
</feature>
<feature type="transmembrane region" description="Helical" evidence="7">
    <location>
        <begin position="291"/>
        <end position="314"/>
    </location>
</feature>
<feature type="transmembrane region" description="Helical" evidence="7">
    <location>
        <begin position="170"/>
        <end position="193"/>
    </location>
</feature>
<evidence type="ECO:0000313" key="9">
    <source>
        <dbReference type="EMBL" id="RDL33247.1"/>
    </source>
</evidence>
<evidence type="ECO:0000256" key="5">
    <source>
        <dbReference type="ARBA" id="ARBA00022989"/>
    </source>
</evidence>